<feature type="domain" description="FtsK" evidence="3">
    <location>
        <begin position="202"/>
        <end position="290"/>
    </location>
</feature>
<dbReference type="PROSITE" id="PS50901">
    <property type="entry name" value="FTSK"/>
    <property type="match status" value="1"/>
</dbReference>
<comment type="caution">
    <text evidence="4">The sequence shown here is derived from an EMBL/GenBank/DDBJ whole genome shotgun (WGS) entry which is preliminary data.</text>
</comment>
<dbReference type="Gene3D" id="3.40.50.300">
    <property type="entry name" value="P-loop containing nucleotide triphosphate hydrolases"/>
    <property type="match status" value="1"/>
</dbReference>
<proteinExistence type="predicted"/>
<keyword evidence="1" id="KW-0547">Nucleotide-binding</keyword>
<dbReference type="Pfam" id="PF01580">
    <property type="entry name" value="FtsK_SpoIIIE"/>
    <property type="match status" value="1"/>
</dbReference>
<dbReference type="GO" id="GO:0005524">
    <property type="term" value="F:ATP binding"/>
    <property type="evidence" value="ECO:0007669"/>
    <property type="project" value="UniProtKB-KW"/>
</dbReference>
<protein>
    <recommendedName>
        <fullName evidence="3">FtsK domain-containing protein</fullName>
    </recommendedName>
</protein>
<evidence type="ECO:0000259" key="3">
    <source>
        <dbReference type="PROSITE" id="PS50901"/>
    </source>
</evidence>
<dbReference type="SUPFAM" id="SSF52402">
    <property type="entry name" value="Adenine nucleotide alpha hydrolases-like"/>
    <property type="match status" value="1"/>
</dbReference>
<accession>A0A0F9Q5P9</accession>
<dbReference type="AlphaFoldDB" id="A0A0F9Q5P9"/>
<dbReference type="InterPro" id="IPR014729">
    <property type="entry name" value="Rossmann-like_a/b/a_fold"/>
</dbReference>
<dbReference type="Gene3D" id="3.40.50.620">
    <property type="entry name" value="HUPs"/>
    <property type="match status" value="1"/>
</dbReference>
<evidence type="ECO:0000256" key="2">
    <source>
        <dbReference type="ARBA" id="ARBA00022840"/>
    </source>
</evidence>
<dbReference type="GO" id="GO:0003677">
    <property type="term" value="F:DNA binding"/>
    <property type="evidence" value="ECO:0007669"/>
    <property type="project" value="InterPro"/>
</dbReference>
<dbReference type="SUPFAM" id="SSF52540">
    <property type="entry name" value="P-loop containing nucleoside triphosphate hydrolases"/>
    <property type="match status" value="1"/>
</dbReference>
<sequence length="290" mass="33008">MIVYPEDWRKAGRFVTTTMIHYSLMRTIRNIPCRYLSYSGGLDSSLLLYHMLCTGRKVVTFTATCGEDHPDAQYSRIGIDYYQRLFGEDKLEAHWMVYSSTGDDLVKEHYKELAKYCDSIITGDGVDEYMAGYYCHQEVDVDKKEEVYIDRLRRLQAEHLEPLDSNSGPVKVYIPYLDEPAFAEGLLARLVKRAPDRLFEMGEPVATDLAKMPHLLIAGTTGSGKSVCINSIIGCLLMHNAPEDVRIVLIDPKRVELANFEHIPHLVFSKIIIELEEVVGTLQAVIHEME</sequence>
<evidence type="ECO:0000256" key="1">
    <source>
        <dbReference type="ARBA" id="ARBA00022741"/>
    </source>
</evidence>
<dbReference type="PANTHER" id="PTHR22683:SF41">
    <property type="entry name" value="DNA TRANSLOCASE FTSK"/>
    <property type="match status" value="1"/>
</dbReference>
<dbReference type="InterPro" id="IPR027417">
    <property type="entry name" value="P-loop_NTPase"/>
</dbReference>
<evidence type="ECO:0000313" key="4">
    <source>
        <dbReference type="EMBL" id="KKN39285.1"/>
    </source>
</evidence>
<organism evidence="4">
    <name type="scientific">marine sediment metagenome</name>
    <dbReference type="NCBI Taxonomy" id="412755"/>
    <lineage>
        <taxon>unclassified sequences</taxon>
        <taxon>metagenomes</taxon>
        <taxon>ecological metagenomes</taxon>
    </lineage>
</organism>
<gene>
    <name evidence="4" type="ORF">LCGC14_0744770</name>
</gene>
<name>A0A0F9Q5P9_9ZZZZ</name>
<feature type="non-terminal residue" evidence="4">
    <location>
        <position position="290"/>
    </location>
</feature>
<dbReference type="PANTHER" id="PTHR22683">
    <property type="entry name" value="SPORULATION PROTEIN RELATED"/>
    <property type="match status" value="1"/>
</dbReference>
<keyword evidence="2" id="KW-0067">ATP-binding</keyword>
<reference evidence="4" key="1">
    <citation type="journal article" date="2015" name="Nature">
        <title>Complex archaea that bridge the gap between prokaryotes and eukaryotes.</title>
        <authorList>
            <person name="Spang A."/>
            <person name="Saw J.H."/>
            <person name="Jorgensen S.L."/>
            <person name="Zaremba-Niedzwiedzka K."/>
            <person name="Martijn J."/>
            <person name="Lind A.E."/>
            <person name="van Eijk R."/>
            <person name="Schleper C."/>
            <person name="Guy L."/>
            <person name="Ettema T.J."/>
        </authorList>
    </citation>
    <scope>NUCLEOTIDE SEQUENCE</scope>
</reference>
<dbReference type="EMBL" id="LAZR01001772">
    <property type="protein sequence ID" value="KKN39285.1"/>
    <property type="molecule type" value="Genomic_DNA"/>
</dbReference>
<dbReference type="InterPro" id="IPR050206">
    <property type="entry name" value="FtsK/SpoIIIE/SftA"/>
</dbReference>
<dbReference type="InterPro" id="IPR002543">
    <property type="entry name" value="FtsK_dom"/>
</dbReference>